<dbReference type="GO" id="GO:0006887">
    <property type="term" value="P:exocytosis"/>
    <property type="evidence" value="ECO:0007669"/>
    <property type="project" value="UniProtKB-KW"/>
</dbReference>
<dbReference type="GO" id="GO:0006893">
    <property type="term" value="P:Golgi to plasma membrane transport"/>
    <property type="evidence" value="ECO:0007669"/>
    <property type="project" value="UniProtKB-UniRule"/>
</dbReference>
<comment type="caution">
    <text evidence="7">The sequence shown here is derived from an EMBL/GenBank/DDBJ whole genome shotgun (WGS) entry which is preliminary data.</text>
</comment>
<gene>
    <name evidence="7" type="ORF">BCR44DRAFT_1440396</name>
</gene>
<dbReference type="Proteomes" id="UP000193411">
    <property type="component" value="Unassembled WGS sequence"/>
</dbReference>
<name>A0A1Y2HEG2_9FUNG</name>
<evidence type="ECO:0000256" key="2">
    <source>
        <dbReference type="ARBA" id="ARBA00022448"/>
    </source>
</evidence>
<dbReference type="OrthoDB" id="26242at2759"/>
<evidence type="ECO:0000313" key="8">
    <source>
        <dbReference type="Proteomes" id="UP000193411"/>
    </source>
</evidence>
<evidence type="ECO:0000256" key="3">
    <source>
        <dbReference type="ARBA" id="ARBA00022483"/>
    </source>
</evidence>
<feature type="compositionally biased region" description="Pro residues" evidence="5">
    <location>
        <begin position="554"/>
        <end position="568"/>
    </location>
</feature>
<evidence type="ECO:0000256" key="4">
    <source>
        <dbReference type="RuleBase" id="RU365069"/>
    </source>
</evidence>
<evidence type="ECO:0000259" key="6">
    <source>
        <dbReference type="Pfam" id="PF15469"/>
    </source>
</evidence>
<evidence type="ECO:0000256" key="5">
    <source>
        <dbReference type="SAM" id="MobiDB-lite"/>
    </source>
</evidence>
<dbReference type="InterPro" id="IPR029175">
    <property type="entry name" value="EXOC2/Sec5"/>
</dbReference>
<dbReference type="GO" id="GO:0015031">
    <property type="term" value="P:protein transport"/>
    <property type="evidence" value="ECO:0007669"/>
    <property type="project" value="UniProtKB-KW"/>
</dbReference>
<comment type="similarity">
    <text evidence="1 4">Belongs to the SEC5 family.</text>
</comment>
<feature type="domain" description="Exocyst complex component EXOC2/Sec5 N-terminal" evidence="6">
    <location>
        <begin position="107"/>
        <end position="979"/>
    </location>
</feature>
<keyword evidence="2 4" id="KW-0813">Transport</keyword>
<dbReference type="PANTHER" id="PTHR13043">
    <property type="entry name" value="EXOCYST COMPLEX COMPONENT SEC5"/>
    <property type="match status" value="1"/>
</dbReference>
<comment type="subunit">
    <text evidence="4">Component of the exocyst complex.</text>
</comment>
<keyword evidence="3 4" id="KW-0268">Exocytosis</keyword>
<dbReference type="STRING" id="765915.A0A1Y2HEG2"/>
<accession>A0A1Y2HEG2</accession>
<feature type="compositionally biased region" description="Polar residues" evidence="5">
    <location>
        <begin position="89"/>
        <end position="100"/>
    </location>
</feature>
<reference evidence="7 8" key="1">
    <citation type="submission" date="2016-07" db="EMBL/GenBank/DDBJ databases">
        <title>Pervasive Adenine N6-methylation of Active Genes in Fungi.</title>
        <authorList>
            <consortium name="DOE Joint Genome Institute"/>
            <person name="Mondo S.J."/>
            <person name="Dannebaum R.O."/>
            <person name="Kuo R.C."/>
            <person name="Labutti K."/>
            <person name="Haridas S."/>
            <person name="Kuo A."/>
            <person name="Salamov A."/>
            <person name="Ahrendt S.R."/>
            <person name="Lipzen A."/>
            <person name="Sullivan W."/>
            <person name="Andreopoulos W.B."/>
            <person name="Clum A."/>
            <person name="Lindquist E."/>
            <person name="Daum C."/>
            <person name="Ramamoorthy G.K."/>
            <person name="Gryganskyi A."/>
            <person name="Culley D."/>
            <person name="Magnuson J.K."/>
            <person name="James T.Y."/>
            <person name="O'Malley M.A."/>
            <person name="Stajich J.E."/>
            <person name="Spatafora J.W."/>
            <person name="Visel A."/>
            <person name="Grigoriev I.V."/>
        </authorList>
    </citation>
    <scope>NUCLEOTIDE SEQUENCE [LARGE SCALE GENOMIC DNA]</scope>
    <source>
        <strain evidence="7 8">PL171</strain>
    </source>
</reference>
<evidence type="ECO:0000256" key="1">
    <source>
        <dbReference type="ARBA" id="ARBA00010578"/>
    </source>
</evidence>
<comment type="function">
    <text evidence="4">Component of the exocyst complex involved in the docking of exocytic vesicles with fusion sites on the plasma membrane.</text>
</comment>
<dbReference type="PANTHER" id="PTHR13043:SF1">
    <property type="entry name" value="EXOCYST COMPLEX COMPONENT 2"/>
    <property type="match status" value="1"/>
</dbReference>
<feature type="compositionally biased region" description="Pro residues" evidence="5">
    <location>
        <begin position="1"/>
        <end position="16"/>
    </location>
</feature>
<dbReference type="Pfam" id="PF15469">
    <property type="entry name" value="Sec5"/>
    <property type="match status" value="1"/>
</dbReference>
<feature type="region of interest" description="Disordered" evidence="5">
    <location>
        <begin position="55"/>
        <end position="106"/>
    </location>
</feature>
<organism evidence="7 8">
    <name type="scientific">Catenaria anguillulae PL171</name>
    <dbReference type="NCBI Taxonomy" id="765915"/>
    <lineage>
        <taxon>Eukaryota</taxon>
        <taxon>Fungi</taxon>
        <taxon>Fungi incertae sedis</taxon>
        <taxon>Blastocladiomycota</taxon>
        <taxon>Blastocladiomycetes</taxon>
        <taxon>Blastocladiales</taxon>
        <taxon>Catenariaceae</taxon>
        <taxon>Catenaria</taxon>
    </lineage>
</organism>
<feature type="compositionally biased region" description="Low complexity" evidence="5">
    <location>
        <begin position="63"/>
        <end position="88"/>
    </location>
</feature>
<dbReference type="EMBL" id="MCFL01000047">
    <property type="protein sequence ID" value="ORZ32394.1"/>
    <property type="molecule type" value="Genomic_DNA"/>
</dbReference>
<keyword evidence="4" id="KW-0653">Protein transport</keyword>
<feature type="region of interest" description="Disordered" evidence="5">
    <location>
        <begin position="1"/>
        <end position="34"/>
    </location>
</feature>
<protein>
    <recommendedName>
        <fullName evidence="4">Exocyst complex component SEC5</fullName>
    </recommendedName>
</protein>
<dbReference type="GO" id="GO:0000145">
    <property type="term" value="C:exocyst"/>
    <property type="evidence" value="ECO:0007669"/>
    <property type="project" value="UniProtKB-UniRule"/>
</dbReference>
<proteinExistence type="inferred from homology"/>
<dbReference type="AlphaFoldDB" id="A0A1Y2HEG2"/>
<sequence>MSSRMPPAPTPVPDPYGGPLSPGSPQASTPNLPVISERELLTLYGLESMDTDRWVDLDPIAPPSDQQQQQQDAAQQPSAPASRAGSQSNLTGGTAPNGNQLYLDDTDPLRLKPSIFRSLPRSLPNVTRDHLCIAHKDFDPKKFLSTVHANASFRDLDYGLSQLLDTNDEHAAGMRTLVRSHFDDFVVAKSTVDEAFRGWTERELDPATHYGTDAFSDTLDIATSTVKQVFGPILDRRRQAERIKSTLAVLERFKFFFNLPAGLRAHVSAGRWIEAVRDYKKGKALMAGMYPDVVAANEGGGIGGAGFRAAAAVPAMQQKMLFETIWNEVVRVMATLQDRLMRQLTEQHAARSADEQEAAIALVLDIDPAADPVWAYLESRFKWILSQLKERVSMWYREMPLNTAKPERFTEAQFRRAVHLRNKKEYDVLFAKDPEVQAWAARTALIADLTQTLVHSLPDFWKLGKGYIEGKYASKTALSSNPLLSTPGAARGRGGGGTGGGRGFAALDLVKVEQCHKMVKDMAGYFGMLIQHSLALNSPAAASGANSAASPASPASPRPPVSPLPPGLVLPGSSSSSLTSLPMLPPLTCVNSVTVGVYAPRMAAHMHACADAIRSVKVPPDTLTSVVAAMERAKAGVLEMLVGAWMADVKVLPGIEDWRLEGGGAAPAPARAAGMVQAAFKVARPLTPPGAPATEAAGGVSVTGAKLGSLIVPAFFESTVLFLDAMHALVATDPASAGASAASKKLTFPATLPAADHWTWLALHVTCNLDHLDHILLPSLVTLVEGLAGSKLPAERAHLTDVVARMDQALMAAVLRRVNGVVDGYVAQGFAPGITGGASTGAGTIGDNMQIRPWVFQVLLHLVNVHALCTRVFAPLTPRVLSAAFTSLATSILEKVRKLDANAGAALLQVTVEVEFIHQTLVRFESPPAKEALEATYFTLGGMYRPDAGGSGGKVNEAEVVKRVLSEAIRSTTVMFACFGGVQAEAAASAAGGGDADRGLGGRRR</sequence>
<dbReference type="InterPro" id="IPR039481">
    <property type="entry name" value="EXOC2/Sec5_N_dom"/>
</dbReference>
<feature type="region of interest" description="Disordered" evidence="5">
    <location>
        <begin position="545"/>
        <end position="568"/>
    </location>
</feature>
<keyword evidence="8" id="KW-1185">Reference proteome</keyword>
<evidence type="ECO:0000313" key="7">
    <source>
        <dbReference type="EMBL" id="ORZ32394.1"/>
    </source>
</evidence>